<dbReference type="AlphaFoldDB" id="A0AAD6RUM3"/>
<reference evidence="2 3" key="1">
    <citation type="journal article" date="2023" name="Mol. Ecol. Resour.">
        <title>Chromosome-level genome assembly of a triploid poplar Populus alba 'Berolinensis'.</title>
        <authorList>
            <person name="Chen S."/>
            <person name="Yu Y."/>
            <person name="Wang X."/>
            <person name="Wang S."/>
            <person name="Zhang T."/>
            <person name="Zhou Y."/>
            <person name="He R."/>
            <person name="Meng N."/>
            <person name="Wang Y."/>
            <person name="Liu W."/>
            <person name="Liu Z."/>
            <person name="Liu J."/>
            <person name="Guo Q."/>
            <person name="Huang H."/>
            <person name="Sederoff R.R."/>
            <person name="Wang G."/>
            <person name="Qu G."/>
            <person name="Chen S."/>
        </authorList>
    </citation>
    <scope>NUCLEOTIDE SEQUENCE [LARGE SCALE GENOMIC DNA]</scope>
    <source>
        <strain evidence="2">SC-2020</strain>
    </source>
</reference>
<comment type="caution">
    <text evidence="2">The sequence shown here is derived from an EMBL/GenBank/DDBJ whole genome shotgun (WGS) entry which is preliminary data.</text>
</comment>
<proteinExistence type="predicted"/>
<evidence type="ECO:0000256" key="1">
    <source>
        <dbReference type="SAM" id="Phobius"/>
    </source>
</evidence>
<protein>
    <submittedName>
        <fullName evidence="2">Uncharacterized protein</fullName>
    </submittedName>
</protein>
<organism evidence="2 3">
    <name type="scientific">Populus alba x Populus x berolinensis</name>
    <dbReference type="NCBI Taxonomy" id="444605"/>
    <lineage>
        <taxon>Eukaryota</taxon>
        <taxon>Viridiplantae</taxon>
        <taxon>Streptophyta</taxon>
        <taxon>Embryophyta</taxon>
        <taxon>Tracheophyta</taxon>
        <taxon>Spermatophyta</taxon>
        <taxon>Magnoliopsida</taxon>
        <taxon>eudicotyledons</taxon>
        <taxon>Gunneridae</taxon>
        <taxon>Pentapetalae</taxon>
        <taxon>rosids</taxon>
        <taxon>fabids</taxon>
        <taxon>Malpighiales</taxon>
        <taxon>Salicaceae</taxon>
        <taxon>Saliceae</taxon>
        <taxon>Populus</taxon>
    </lineage>
</organism>
<keyword evidence="1" id="KW-0812">Transmembrane</keyword>
<evidence type="ECO:0000313" key="3">
    <source>
        <dbReference type="Proteomes" id="UP001164929"/>
    </source>
</evidence>
<accession>A0AAD6RUM3</accession>
<keyword evidence="1" id="KW-0472">Membrane</keyword>
<gene>
    <name evidence="2" type="ORF">NC653_004696</name>
</gene>
<dbReference type="Proteomes" id="UP001164929">
    <property type="component" value="Chromosome 1"/>
</dbReference>
<keyword evidence="3" id="KW-1185">Reference proteome</keyword>
<feature type="transmembrane region" description="Helical" evidence="1">
    <location>
        <begin position="44"/>
        <end position="67"/>
    </location>
</feature>
<dbReference type="EMBL" id="JAQIZT010000001">
    <property type="protein sequence ID" value="KAJ7015478.1"/>
    <property type="molecule type" value="Genomic_DNA"/>
</dbReference>
<keyword evidence="1" id="KW-1133">Transmembrane helix</keyword>
<evidence type="ECO:0000313" key="2">
    <source>
        <dbReference type="EMBL" id="KAJ7015478.1"/>
    </source>
</evidence>
<name>A0AAD6RUM3_9ROSI</name>
<sequence length="79" mass="8755">MPEILGCLTLSPVFSQLASQLSIYSIHLSKFLFGLYFASFTIHWLAGWLAGWIATSLSIFLAPFGFLKAVCLCRSQPLN</sequence>